<reference evidence="2 3" key="1">
    <citation type="submission" date="2018-11" db="EMBL/GenBank/DDBJ databases">
        <title>Genomic Encyclopedia of Type Strains, Phase IV (KMG-IV): sequencing the most valuable type-strain genomes for metagenomic binning, comparative biology and taxonomic classification.</title>
        <authorList>
            <person name="Goeker M."/>
        </authorList>
    </citation>
    <scope>NUCLEOTIDE SEQUENCE [LARGE SCALE GENOMIC DNA]</scope>
    <source>
        <strain evidence="2 3">DSM 27238</strain>
    </source>
</reference>
<feature type="transmembrane region" description="Helical" evidence="1">
    <location>
        <begin position="69"/>
        <end position="85"/>
    </location>
</feature>
<dbReference type="Pfam" id="PF14256">
    <property type="entry name" value="YwiC"/>
    <property type="match status" value="1"/>
</dbReference>
<dbReference type="OrthoDB" id="2380563at2"/>
<feature type="transmembrane region" description="Helical" evidence="1">
    <location>
        <begin position="12"/>
        <end position="31"/>
    </location>
</feature>
<sequence>MALNEKPIISNQHGAFVMAFIPYFYGISASHWVNAHYWLGLSWLFLYLFSYPFFSLFYKKKKEKYQKWAIIYAIFAGLTIFPLLIMQPAILQFFIWILPLVGIQIYYAKKRDERNLLNTISAIISFGIIGMASFYLATEQYNFAILFHPSLFFIATTLYIKSVARERKNPRYLTVSIAFHWGIFFLYLTQGALLIALAYFFASLRATIIPTRKLTIKQIGLLEFPIIALFFFCLIFS</sequence>
<dbReference type="EMBL" id="RKQP01000001">
    <property type="protein sequence ID" value="RPE86344.1"/>
    <property type="molecule type" value="Genomic_DNA"/>
</dbReference>
<keyword evidence="1" id="KW-0812">Transmembrane</keyword>
<evidence type="ECO:0000256" key="1">
    <source>
        <dbReference type="SAM" id="Phobius"/>
    </source>
</evidence>
<accession>A0A3N4WMM6</accession>
<dbReference type="RefSeq" id="WP_124210881.1">
    <property type="nucleotide sequence ID" value="NZ_CP016615.1"/>
</dbReference>
<feature type="transmembrane region" description="Helical" evidence="1">
    <location>
        <begin position="143"/>
        <end position="160"/>
    </location>
</feature>
<protein>
    <submittedName>
        <fullName evidence="2">YwiC-like protein</fullName>
    </submittedName>
</protein>
<feature type="transmembrane region" description="Helical" evidence="1">
    <location>
        <begin position="37"/>
        <end position="57"/>
    </location>
</feature>
<comment type="caution">
    <text evidence="2">The sequence shown here is derived from an EMBL/GenBank/DDBJ whole genome shotgun (WGS) entry which is preliminary data.</text>
</comment>
<keyword evidence="1" id="KW-0472">Membrane</keyword>
<evidence type="ECO:0000313" key="3">
    <source>
        <dbReference type="Proteomes" id="UP000281691"/>
    </source>
</evidence>
<feature type="transmembrane region" description="Helical" evidence="1">
    <location>
        <begin position="172"/>
        <end position="202"/>
    </location>
</feature>
<feature type="transmembrane region" description="Helical" evidence="1">
    <location>
        <begin position="91"/>
        <end position="108"/>
    </location>
</feature>
<organism evidence="2 3">
    <name type="scientific">Vespertiliibacter pulmonis</name>
    <dbReference type="NCBI Taxonomy" id="1443036"/>
    <lineage>
        <taxon>Bacteria</taxon>
        <taxon>Pseudomonadati</taxon>
        <taxon>Pseudomonadota</taxon>
        <taxon>Gammaproteobacteria</taxon>
        <taxon>Pasteurellales</taxon>
        <taxon>Pasteurellaceae</taxon>
        <taxon>Vespertiliibacter</taxon>
    </lineage>
</organism>
<dbReference type="AlphaFoldDB" id="A0A3N4WMM6"/>
<gene>
    <name evidence="2" type="ORF">EDC46_0742</name>
</gene>
<dbReference type="InterPro" id="IPR025576">
    <property type="entry name" value="YwiC"/>
</dbReference>
<dbReference type="Proteomes" id="UP000281691">
    <property type="component" value="Unassembled WGS sequence"/>
</dbReference>
<evidence type="ECO:0000313" key="2">
    <source>
        <dbReference type="EMBL" id="RPE86344.1"/>
    </source>
</evidence>
<name>A0A3N4WMM6_9PAST</name>
<feature type="transmembrane region" description="Helical" evidence="1">
    <location>
        <begin position="214"/>
        <end position="236"/>
    </location>
</feature>
<feature type="transmembrane region" description="Helical" evidence="1">
    <location>
        <begin position="115"/>
        <end position="137"/>
    </location>
</feature>
<keyword evidence="1" id="KW-1133">Transmembrane helix</keyword>
<keyword evidence="3" id="KW-1185">Reference proteome</keyword>
<proteinExistence type="predicted"/>